<dbReference type="InterPro" id="IPR043128">
    <property type="entry name" value="Rev_trsase/Diguanyl_cyclase"/>
</dbReference>
<evidence type="ECO:0000256" key="1">
    <source>
        <dbReference type="SAM" id="Coils"/>
    </source>
</evidence>
<feature type="coiled-coil region" evidence="1">
    <location>
        <begin position="5"/>
        <end position="32"/>
    </location>
</feature>
<dbReference type="PROSITE" id="PS50887">
    <property type="entry name" value="GGDEF"/>
    <property type="match status" value="1"/>
</dbReference>
<organism evidence="3 4">
    <name type="scientific">Handelsmanbacteria sp. (strain RIFCSPLOWO2_12_FULL_64_10)</name>
    <dbReference type="NCBI Taxonomy" id="1817868"/>
    <lineage>
        <taxon>Bacteria</taxon>
        <taxon>Candidatus Handelsmaniibacteriota</taxon>
    </lineage>
</organism>
<dbReference type="CDD" id="cd01949">
    <property type="entry name" value="GGDEF"/>
    <property type="match status" value="1"/>
</dbReference>
<dbReference type="SUPFAM" id="SSF55073">
    <property type="entry name" value="Nucleotide cyclase"/>
    <property type="match status" value="1"/>
</dbReference>
<dbReference type="Gene3D" id="3.30.70.270">
    <property type="match status" value="1"/>
</dbReference>
<feature type="domain" description="GGDEF" evidence="2">
    <location>
        <begin position="64"/>
        <end position="201"/>
    </location>
</feature>
<accession>A0A1F6CCM9</accession>
<dbReference type="EMBL" id="MFKF01000289">
    <property type="protein sequence ID" value="OGG46662.1"/>
    <property type="molecule type" value="Genomic_DNA"/>
</dbReference>
<evidence type="ECO:0000259" key="2">
    <source>
        <dbReference type="PROSITE" id="PS50887"/>
    </source>
</evidence>
<dbReference type="SMART" id="SM00267">
    <property type="entry name" value="GGDEF"/>
    <property type="match status" value="1"/>
</dbReference>
<dbReference type="NCBIfam" id="TIGR00254">
    <property type="entry name" value="GGDEF"/>
    <property type="match status" value="1"/>
</dbReference>
<gene>
    <name evidence="3" type="ORF">A3F84_07410</name>
</gene>
<dbReference type="PANTHER" id="PTHR45138">
    <property type="entry name" value="REGULATORY COMPONENTS OF SENSORY TRANSDUCTION SYSTEM"/>
    <property type="match status" value="1"/>
</dbReference>
<reference evidence="3 4" key="1">
    <citation type="journal article" date="2016" name="Nat. Commun.">
        <title>Thousands of microbial genomes shed light on interconnected biogeochemical processes in an aquifer system.</title>
        <authorList>
            <person name="Anantharaman K."/>
            <person name="Brown C.T."/>
            <person name="Hug L.A."/>
            <person name="Sharon I."/>
            <person name="Castelle C.J."/>
            <person name="Probst A.J."/>
            <person name="Thomas B.C."/>
            <person name="Singh A."/>
            <person name="Wilkins M.J."/>
            <person name="Karaoz U."/>
            <person name="Brodie E.L."/>
            <person name="Williams K.H."/>
            <person name="Hubbard S.S."/>
            <person name="Banfield J.F."/>
        </authorList>
    </citation>
    <scope>NUCLEOTIDE SEQUENCE [LARGE SCALE GENOMIC DNA]</scope>
    <source>
        <strain evidence="4">RIFCSPLOWO2_12_FULL_64_10</strain>
    </source>
</reference>
<name>A0A1F6CCM9_HANXR</name>
<dbReference type="InterPro" id="IPR000160">
    <property type="entry name" value="GGDEF_dom"/>
</dbReference>
<dbReference type="PANTHER" id="PTHR45138:SF9">
    <property type="entry name" value="DIGUANYLATE CYCLASE DGCM-RELATED"/>
    <property type="match status" value="1"/>
</dbReference>
<dbReference type="Proteomes" id="UP000178606">
    <property type="component" value="Unassembled WGS sequence"/>
</dbReference>
<dbReference type="InterPro" id="IPR029787">
    <property type="entry name" value="Nucleotide_cyclase"/>
</dbReference>
<evidence type="ECO:0000313" key="4">
    <source>
        <dbReference type="Proteomes" id="UP000178606"/>
    </source>
</evidence>
<dbReference type="Pfam" id="PF00990">
    <property type="entry name" value="GGDEF"/>
    <property type="match status" value="1"/>
</dbReference>
<keyword evidence="1" id="KW-0175">Coiled coil</keyword>
<protein>
    <recommendedName>
        <fullName evidence="2">GGDEF domain-containing protein</fullName>
    </recommendedName>
</protein>
<evidence type="ECO:0000313" key="3">
    <source>
        <dbReference type="EMBL" id="OGG46662.1"/>
    </source>
</evidence>
<dbReference type="GO" id="GO:0052621">
    <property type="term" value="F:diguanylate cyclase activity"/>
    <property type="evidence" value="ECO:0007669"/>
    <property type="project" value="TreeGrafter"/>
</dbReference>
<proteinExistence type="predicted"/>
<dbReference type="InterPro" id="IPR050469">
    <property type="entry name" value="Diguanylate_Cyclase"/>
</dbReference>
<sequence>MQERIDALEQENARLRLEAERLREENRRWARMASTDDLTGLPNRISFLRAIVPSEIRRALSEDKPISFLLMAADTLGDINQKYGRTAGDQVIKGLAEYLKAILGEDEKLGHLDGTNFAVTMHADLEEATNRARKWRTQIKSRPFPCGDGTEQITVSVGICSVRTTKVRDPRLLTDIVFKRLNEVLYTAKKEGGNRVEVYPETDVNAGDAKSPG</sequence>
<comment type="caution">
    <text evidence="3">The sequence shown here is derived from an EMBL/GenBank/DDBJ whole genome shotgun (WGS) entry which is preliminary data.</text>
</comment>
<dbReference type="AlphaFoldDB" id="A0A1F6CCM9"/>